<feature type="region of interest" description="Disordered" evidence="10">
    <location>
        <begin position="106"/>
        <end position="141"/>
    </location>
</feature>
<feature type="region of interest" description="Disordered" evidence="10">
    <location>
        <begin position="68"/>
        <end position="90"/>
    </location>
</feature>
<dbReference type="SMART" id="SM00382">
    <property type="entry name" value="AAA"/>
    <property type="match status" value="1"/>
</dbReference>
<dbReference type="PANTHER" id="PTHR46765">
    <property type="entry name" value="P-LOOP CONTAINING NUCLEOSIDE TRIPHOSPHATE HYDROLASES SUPERFAMILY PROTEIN"/>
    <property type="match status" value="1"/>
</dbReference>
<evidence type="ECO:0000259" key="11">
    <source>
        <dbReference type="SMART" id="SM00382"/>
    </source>
</evidence>
<feature type="region of interest" description="Disordered" evidence="10">
    <location>
        <begin position="859"/>
        <end position="884"/>
    </location>
</feature>
<name>A0A6I9Y654_9SAUR</name>
<dbReference type="Proteomes" id="UP000504617">
    <property type="component" value="Unplaced"/>
</dbReference>
<comment type="similarity">
    <text evidence="8">Belongs to the activator 1 small subunits family. CTF18 subfamily.</text>
</comment>
<dbReference type="PANTHER" id="PTHR46765:SF1">
    <property type="entry name" value="P-LOOP CONTAINING NUCLEOSIDE TRIPHOSPHATE HYDROLASES SUPERFAMILY PROTEIN"/>
    <property type="match status" value="1"/>
</dbReference>
<dbReference type="InterPro" id="IPR003593">
    <property type="entry name" value="AAA+_ATPase"/>
</dbReference>
<dbReference type="GO" id="GO:0016887">
    <property type="term" value="F:ATP hydrolysis activity"/>
    <property type="evidence" value="ECO:0007669"/>
    <property type="project" value="InterPro"/>
</dbReference>
<organism evidence="12 13">
    <name type="scientific">Thamnophis sirtalis</name>
    <dbReference type="NCBI Taxonomy" id="35019"/>
    <lineage>
        <taxon>Eukaryota</taxon>
        <taxon>Metazoa</taxon>
        <taxon>Chordata</taxon>
        <taxon>Craniata</taxon>
        <taxon>Vertebrata</taxon>
        <taxon>Euteleostomi</taxon>
        <taxon>Lepidosauria</taxon>
        <taxon>Squamata</taxon>
        <taxon>Bifurcata</taxon>
        <taxon>Unidentata</taxon>
        <taxon>Episquamata</taxon>
        <taxon>Toxicofera</taxon>
        <taxon>Serpentes</taxon>
        <taxon>Colubroidea</taxon>
        <taxon>Colubridae</taxon>
        <taxon>Natricinae</taxon>
        <taxon>Thamnophis</taxon>
    </lineage>
</organism>
<evidence type="ECO:0000256" key="7">
    <source>
        <dbReference type="ARBA" id="ARBA00023306"/>
    </source>
</evidence>
<feature type="compositionally biased region" description="Basic and acidic residues" evidence="10">
    <location>
        <begin position="130"/>
        <end position="139"/>
    </location>
</feature>
<evidence type="ECO:0000313" key="12">
    <source>
        <dbReference type="Proteomes" id="UP000504617"/>
    </source>
</evidence>
<dbReference type="OrthoDB" id="2195431at2759"/>
<evidence type="ECO:0000313" key="13">
    <source>
        <dbReference type="RefSeq" id="XP_013920398.1"/>
    </source>
</evidence>
<evidence type="ECO:0000256" key="5">
    <source>
        <dbReference type="ARBA" id="ARBA00023125"/>
    </source>
</evidence>
<dbReference type="GO" id="GO:0005634">
    <property type="term" value="C:nucleus"/>
    <property type="evidence" value="ECO:0007669"/>
    <property type="project" value="UniProtKB-SubCell"/>
</dbReference>
<keyword evidence="5" id="KW-0238">DNA-binding</keyword>
<dbReference type="InterPro" id="IPR003959">
    <property type="entry name" value="ATPase_AAA_core"/>
</dbReference>
<evidence type="ECO:0000256" key="8">
    <source>
        <dbReference type="ARBA" id="ARBA00043975"/>
    </source>
</evidence>
<gene>
    <name evidence="13" type="primary">CHTF18</name>
</gene>
<evidence type="ECO:0000256" key="4">
    <source>
        <dbReference type="ARBA" id="ARBA00022840"/>
    </source>
</evidence>
<keyword evidence="3" id="KW-0547">Nucleotide-binding</keyword>
<comment type="subcellular location">
    <subcellularLocation>
        <location evidence="1">Nucleus</location>
    </subcellularLocation>
</comment>
<protein>
    <recommendedName>
        <fullName evidence="9">Chromosome transmission fidelity protein 18 homolog</fullName>
    </recommendedName>
</protein>
<dbReference type="FunFam" id="1.10.8.60:FF:000074">
    <property type="entry name" value="Chromosome transmission fidelity protein 18"/>
    <property type="match status" value="1"/>
</dbReference>
<evidence type="ECO:0000256" key="3">
    <source>
        <dbReference type="ARBA" id="ARBA00022741"/>
    </source>
</evidence>
<dbReference type="CDD" id="cd00009">
    <property type="entry name" value="AAA"/>
    <property type="match status" value="1"/>
</dbReference>
<keyword evidence="4" id="KW-0067">ATP-binding</keyword>
<keyword evidence="12" id="KW-1185">Reference proteome</keyword>
<keyword evidence="6" id="KW-0539">Nucleus</keyword>
<dbReference type="CDD" id="cd18140">
    <property type="entry name" value="HLD_clamp_RFC"/>
    <property type="match status" value="1"/>
</dbReference>
<dbReference type="InterPro" id="IPR053016">
    <property type="entry name" value="CTF18-RFC_complex"/>
</dbReference>
<dbReference type="AlphaFoldDB" id="A0A6I9Y654"/>
<dbReference type="Gene3D" id="1.10.8.60">
    <property type="match status" value="1"/>
</dbReference>
<reference evidence="13" key="1">
    <citation type="submission" date="2025-08" db="UniProtKB">
        <authorList>
            <consortium name="RefSeq"/>
        </authorList>
    </citation>
    <scope>IDENTIFICATION</scope>
    <source>
        <tissue evidence="13">Skeletal muscle</tissue>
    </source>
</reference>
<dbReference type="RefSeq" id="XP_013920398.1">
    <property type="nucleotide sequence ID" value="XM_014064923.1"/>
</dbReference>
<dbReference type="GO" id="GO:0005524">
    <property type="term" value="F:ATP binding"/>
    <property type="evidence" value="ECO:0007669"/>
    <property type="project" value="UniProtKB-KW"/>
</dbReference>
<dbReference type="GeneID" id="106547687"/>
<evidence type="ECO:0000256" key="1">
    <source>
        <dbReference type="ARBA" id="ARBA00004123"/>
    </source>
</evidence>
<dbReference type="SUPFAM" id="SSF52540">
    <property type="entry name" value="P-loop containing nucleoside triphosphate hydrolases"/>
    <property type="match status" value="1"/>
</dbReference>
<proteinExistence type="inferred from homology"/>
<dbReference type="GO" id="GO:0005737">
    <property type="term" value="C:cytoplasm"/>
    <property type="evidence" value="ECO:0007669"/>
    <property type="project" value="UniProtKB-ARBA"/>
</dbReference>
<evidence type="ECO:0000256" key="10">
    <source>
        <dbReference type="SAM" id="MobiDB-lite"/>
    </source>
</evidence>
<feature type="compositionally biased region" description="Polar residues" evidence="10">
    <location>
        <begin position="114"/>
        <end position="125"/>
    </location>
</feature>
<sequence length="971" mass="109671">MEDDGRELYGIEDEFEAQFADELEVLAELEGPTLQVRCNKVSEFHSQKRTFEEALSAGDLVKDLHFSLEKNGPDQDPPKKMLGEAPKPKRRRLEAVKRLDFGQLNRIVSEDSPQDSSAPTLSPNDLSAYLDERNPRPDVADQGEISDIILLHVTPPGKKESGKILKRPPILQDYINVTSTNGTRVFMVVREDGMAMEFASSVSWKRQRPLHLLGVPFAYLKEKVMEERQKQILESSEQLMEVLNRLGADEIQDEAPGPNGEEESGDRSEAEASAQHTLWVDQFTPRRYVELLSDDYTNRCLLKWLKLWDVLVFGKEKPCRKAPLHSGTHLPFKPSKDQVTRWKTKAQVTEEVLESELDQHNRPKCKIALLCGPPGLGKTTLAHVIAKHAGYNVVEMNASDDRSPDIFQTQIEAATQMKSVLGANEKPNCLVIDEIDGAPMASINVLLSIINQKAGMAESEDRPSGAKSKRQSGLLLRPIICICNDQYVPALRLLKQQAFLLHFPLTLQSRLVQRLHEIAILQGMKADIGALTTLCEKTDNDIRSCINTLQFLYSRGKKELNVRTVQTATVGLKDRNKGLFSIWQEIFQLPKVRRKNLGTDSSLPASLLLSGADDDFGRDAGQTAISSSTQQFHRILHLSVSSGEYEKLSQGLYDNFLNMKVKDSSLDSVCLALEWLGFSDLLGKAILCSQSFQLMRYLPFLPVSFHVLFAASSIPRLTYPHSQHEALSKLTQMHHLVDSMISGIAPNSRSRVRPQSFTLEALCLLLEIISPKLRPVNTQLYSQKEKEQLSQLINIMLTYNLTYHQERTPEGQYIYKLDPNVEEVCRFPDLPFRKPLTYQAKQLIAREIQVEKMRQMEAPRQALEARSLPTEASRETGTGGECRKSRIRNHEQSLDQIVKRATVEEKPERDFFGQVILKKKAAPSPEADQVLDKNTVEKQIGKAVGQSDVWFRFNEGVSNAVRRNIYIKDLF</sequence>
<evidence type="ECO:0000256" key="9">
    <source>
        <dbReference type="ARBA" id="ARBA00069525"/>
    </source>
</evidence>
<dbReference type="GO" id="GO:0003677">
    <property type="term" value="F:DNA binding"/>
    <property type="evidence" value="ECO:0007669"/>
    <property type="project" value="UniProtKB-KW"/>
</dbReference>
<dbReference type="Pfam" id="PF00004">
    <property type="entry name" value="AAA"/>
    <property type="match status" value="1"/>
</dbReference>
<dbReference type="Gene3D" id="3.40.50.300">
    <property type="entry name" value="P-loop containing nucleotide triphosphate hydrolases"/>
    <property type="match status" value="1"/>
</dbReference>
<dbReference type="GO" id="GO:0006260">
    <property type="term" value="P:DNA replication"/>
    <property type="evidence" value="ECO:0007669"/>
    <property type="project" value="UniProtKB-KW"/>
</dbReference>
<evidence type="ECO:0000256" key="2">
    <source>
        <dbReference type="ARBA" id="ARBA00022705"/>
    </source>
</evidence>
<evidence type="ECO:0000256" key="6">
    <source>
        <dbReference type="ARBA" id="ARBA00023242"/>
    </source>
</evidence>
<dbReference type="InterPro" id="IPR027417">
    <property type="entry name" value="P-loop_NTPase"/>
</dbReference>
<keyword evidence="7" id="KW-0131">Cell cycle</keyword>
<feature type="domain" description="AAA+ ATPase" evidence="11">
    <location>
        <begin position="364"/>
        <end position="509"/>
    </location>
</feature>
<feature type="region of interest" description="Disordered" evidence="10">
    <location>
        <begin position="248"/>
        <end position="271"/>
    </location>
</feature>
<dbReference type="CTD" id="63922"/>
<dbReference type="FunFam" id="3.40.50.300:FF:001083">
    <property type="entry name" value="Chromosome transmission fidelity factor 18"/>
    <property type="match status" value="1"/>
</dbReference>
<feature type="compositionally biased region" description="Basic and acidic residues" evidence="10">
    <location>
        <begin position="68"/>
        <end position="82"/>
    </location>
</feature>
<dbReference type="InterPro" id="IPR047854">
    <property type="entry name" value="RFC_lid"/>
</dbReference>
<keyword evidence="2" id="KW-0235">DNA replication</keyword>
<accession>A0A6I9Y654</accession>